<keyword evidence="2 5" id="KW-0812">Transmembrane</keyword>
<keyword evidence="8" id="KW-1185">Reference proteome</keyword>
<accession>A0A6I6JC06</accession>
<comment type="subcellular location">
    <subcellularLocation>
        <location evidence="1">Membrane</location>
        <topology evidence="1">Multi-pass membrane protein</topology>
    </subcellularLocation>
</comment>
<sequence>MEATQTTGFRMGIREYFDTLFEVMRSPSAHFERAAVETDSRRARFFLMVSALFYCTVSMTYFYENSLAMGSIMLANAVLMPAFGAMITFILLGMSGQGKVPYGKVFNIYAYASGAVMVVSWIPGLAIVMEPIRALLVGIGLVKSAGIGKLKAALLVMVTAVLLLLFFWSAAPLALELKPLFQ</sequence>
<dbReference type="InterPro" id="IPR006977">
    <property type="entry name" value="Yip1_dom"/>
</dbReference>
<protein>
    <recommendedName>
        <fullName evidence="6">Yip1 domain-containing protein</fullName>
    </recommendedName>
</protein>
<dbReference type="Proteomes" id="UP000428328">
    <property type="component" value="Chromosome"/>
</dbReference>
<dbReference type="Pfam" id="PF04893">
    <property type="entry name" value="Yip1"/>
    <property type="match status" value="1"/>
</dbReference>
<feature type="domain" description="Yip1" evidence="6">
    <location>
        <begin position="21"/>
        <end position="170"/>
    </location>
</feature>
<feature type="transmembrane region" description="Helical" evidence="5">
    <location>
        <begin position="108"/>
        <end position="129"/>
    </location>
</feature>
<gene>
    <name evidence="7" type="ORF">GM415_09270</name>
</gene>
<keyword evidence="4 5" id="KW-0472">Membrane</keyword>
<dbReference type="KEGG" id="psel:GM415_09270"/>
<feature type="transmembrane region" description="Helical" evidence="5">
    <location>
        <begin position="45"/>
        <end position="63"/>
    </location>
</feature>
<evidence type="ECO:0000259" key="6">
    <source>
        <dbReference type="Pfam" id="PF04893"/>
    </source>
</evidence>
<evidence type="ECO:0000313" key="8">
    <source>
        <dbReference type="Proteomes" id="UP000428328"/>
    </source>
</evidence>
<evidence type="ECO:0000256" key="5">
    <source>
        <dbReference type="SAM" id="Phobius"/>
    </source>
</evidence>
<proteinExistence type="predicted"/>
<organism evidence="7 8">
    <name type="scientific">Pseudodesulfovibrio cashew</name>
    <dbReference type="NCBI Taxonomy" id="2678688"/>
    <lineage>
        <taxon>Bacteria</taxon>
        <taxon>Pseudomonadati</taxon>
        <taxon>Thermodesulfobacteriota</taxon>
        <taxon>Desulfovibrionia</taxon>
        <taxon>Desulfovibrionales</taxon>
        <taxon>Desulfovibrionaceae</taxon>
    </lineage>
</organism>
<feature type="transmembrane region" description="Helical" evidence="5">
    <location>
        <begin position="75"/>
        <end position="96"/>
    </location>
</feature>
<evidence type="ECO:0000256" key="1">
    <source>
        <dbReference type="ARBA" id="ARBA00004141"/>
    </source>
</evidence>
<evidence type="ECO:0000256" key="2">
    <source>
        <dbReference type="ARBA" id="ARBA00022692"/>
    </source>
</evidence>
<dbReference type="EMBL" id="CP046400">
    <property type="protein sequence ID" value="QGY40306.1"/>
    <property type="molecule type" value="Genomic_DNA"/>
</dbReference>
<feature type="transmembrane region" description="Helical" evidence="5">
    <location>
        <begin position="150"/>
        <end position="171"/>
    </location>
</feature>
<name>A0A6I6JC06_9BACT</name>
<evidence type="ECO:0000256" key="4">
    <source>
        <dbReference type="ARBA" id="ARBA00023136"/>
    </source>
</evidence>
<keyword evidence="3 5" id="KW-1133">Transmembrane helix</keyword>
<evidence type="ECO:0000256" key="3">
    <source>
        <dbReference type="ARBA" id="ARBA00022989"/>
    </source>
</evidence>
<dbReference type="AlphaFoldDB" id="A0A6I6JC06"/>
<dbReference type="RefSeq" id="WP_158947527.1">
    <property type="nucleotide sequence ID" value="NZ_CP046400.1"/>
</dbReference>
<dbReference type="GO" id="GO:0016020">
    <property type="term" value="C:membrane"/>
    <property type="evidence" value="ECO:0007669"/>
    <property type="project" value="UniProtKB-SubCell"/>
</dbReference>
<reference evidence="7 8" key="1">
    <citation type="submission" date="2019-11" db="EMBL/GenBank/DDBJ databases">
        <authorList>
            <person name="Zheng R.K."/>
            <person name="Sun C.M."/>
        </authorList>
    </citation>
    <scope>NUCLEOTIDE SEQUENCE [LARGE SCALE GENOMIC DNA]</scope>
    <source>
        <strain evidence="7 8">SRB007</strain>
    </source>
</reference>
<evidence type="ECO:0000313" key="7">
    <source>
        <dbReference type="EMBL" id="QGY40306.1"/>
    </source>
</evidence>